<feature type="domain" description="DUF7649" evidence="3">
    <location>
        <begin position="2"/>
        <end position="88"/>
    </location>
</feature>
<reference evidence="4 6" key="2">
    <citation type="submission" date="2015-12" db="EMBL/GenBank/DDBJ databases">
        <authorList>
            <person name="Lauer A."/>
            <person name="Humrighouse B."/>
            <person name="Loparev V."/>
            <person name="Shewmaker P.L."/>
            <person name="Whitney A.M."/>
            <person name="McLaughlin R.W."/>
        </authorList>
    </citation>
    <scope>NUCLEOTIDE SEQUENCE [LARGE SCALE GENOMIC DNA]</scope>
    <source>
        <strain evidence="4 6">LMG 23085</strain>
    </source>
</reference>
<evidence type="ECO:0000313" key="5">
    <source>
        <dbReference type="EMBL" id="OJG91444.1"/>
    </source>
</evidence>
<feature type="domain" description="Cell wall-active antibiotics response LiaF-like C-terminal" evidence="2">
    <location>
        <begin position="128"/>
        <end position="240"/>
    </location>
</feature>
<dbReference type="RefSeq" id="WP_071878042.1">
    <property type="nucleotide sequence ID" value="NZ_JXLC01000014.1"/>
</dbReference>
<feature type="transmembrane region" description="Helical" evidence="1">
    <location>
        <begin position="7"/>
        <end position="23"/>
    </location>
</feature>
<dbReference type="InterPro" id="IPR047793">
    <property type="entry name" value="LiaF_C"/>
</dbReference>
<feature type="transmembrane region" description="Helical" evidence="1">
    <location>
        <begin position="29"/>
        <end position="45"/>
    </location>
</feature>
<keyword evidence="1" id="KW-0812">Transmembrane</keyword>
<dbReference type="InterPro" id="IPR016975">
    <property type="entry name" value="Cell_wall_LiaF"/>
</dbReference>
<dbReference type="KEGG" id="ess:ATZ33_09815"/>
<evidence type="ECO:0000313" key="6">
    <source>
        <dbReference type="Proteomes" id="UP000065511"/>
    </source>
</evidence>
<protein>
    <submittedName>
        <fullName evidence="5">Uncharacterized protein</fullName>
    </submittedName>
</protein>
<name>A0A0S3KBK2_9ENTE</name>
<dbReference type="InterPro" id="IPR024425">
    <property type="entry name" value="LiaF-like_C"/>
</dbReference>
<evidence type="ECO:0000259" key="2">
    <source>
        <dbReference type="Pfam" id="PF09922"/>
    </source>
</evidence>
<keyword evidence="6" id="KW-1185">Reference proteome</keyword>
<dbReference type="Pfam" id="PF09922">
    <property type="entry name" value="LiaF-like_C"/>
    <property type="match status" value="1"/>
</dbReference>
<dbReference type="AlphaFoldDB" id="A0A0S3KBK2"/>
<gene>
    <name evidence="4" type="ORF">ATZ33_09815</name>
    <name evidence="5" type="ORF">RV15_GL000721</name>
</gene>
<evidence type="ECO:0000256" key="1">
    <source>
        <dbReference type="SAM" id="Phobius"/>
    </source>
</evidence>
<keyword evidence="1" id="KW-1133">Transmembrane helix</keyword>
<dbReference type="Proteomes" id="UP000183039">
    <property type="component" value="Unassembled WGS sequence"/>
</dbReference>
<dbReference type="EMBL" id="CP013614">
    <property type="protein sequence ID" value="ALS01655.1"/>
    <property type="molecule type" value="Genomic_DNA"/>
</dbReference>
<organism evidence="5 7">
    <name type="scientific">Enterococcus silesiacus</name>
    <dbReference type="NCBI Taxonomy" id="332949"/>
    <lineage>
        <taxon>Bacteria</taxon>
        <taxon>Bacillati</taxon>
        <taxon>Bacillota</taxon>
        <taxon>Bacilli</taxon>
        <taxon>Lactobacillales</taxon>
        <taxon>Enterococcaceae</taxon>
        <taxon>Enterococcus</taxon>
    </lineage>
</organism>
<accession>A0A0S3KBK2</accession>
<evidence type="ECO:0000313" key="7">
    <source>
        <dbReference type="Proteomes" id="UP000183039"/>
    </source>
</evidence>
<dbReference type="InterPro" id="IPR056066">
    <property type="entry name" value="DUF7649"/>
</dbReference>
<dbReference type="OrthoDB" id="2351415at2"/>
<dbReference type="Pfam" id="PF24661">
    <property type="entry name" value="DUF7649"/>
    <property type="match status" value="1"/>
</dbReference>
<evidence type="ECO:0000313" key="4">
    <source>
        <dbReference type="EMBL" id="ALS01655.1"/>
    </source>
</evidence>
<dbReference type="Proteomes" id="UP000065511">
    <property type="component" value="Chromosome"/>
</dbReference>
<dbReference type="GO" id="GO:0016020">
    <property type="term" value="C:membrane"/>
    <property type="evidence" value="ECO:0007669"/>
    <property type="project" value="InterPro"/>
</dbReference>
<dbReference type="EMBL" id="JXLC01000014">
    <property type="protein sequence ID" value="OJG91444.1"/>
    <property type="molecule type" value="Genomic_DNA"/>
</dbReference>
<sequence>MNNPWRFFIVVEALLFILALWQILHNPGLIVLLVLGILSVTYAMKKVHRSNFNNFQLVLGVILILIGVMNSPAFWLMLVFGVLFIGLKGVEIAGVDITQRAPWRKKQMIMVETTNVEPKNGRRFKRSWFANERIGNNVYEWNDINIDVLSGDTIVDLGNTLLPKDDSIIIIRKGFGRTRILVPLGVAVMLEHSTFYGNVNFEEEKYHLKNESLKIYSSDFDTNNRRLKIITNTLVGDLEVIRV</sequence>
<dbReference type="PIRSF" id="PIRSF031509">
    <property type="entry name" value="Cell_wall_LiaF/YvqF"/>
    <property type="match status" value="1"/>
</dbReference>
<dbReference type="NCBIfam" id="NF040535">
    <property type="entry name" value="LiaF_C_term"/>
    <property type="match status" value="1"/>
</dbReference>
<evidence type="ECO:0000259" key="3">
    <source>
        <dbReference type="Pfam" id="PF24661"/>
    </source>
</evidence>
<feature type="transmembrane region" description="Helical" evidence="1">
    <location>
        <begin position="52"/>
        <end position="69"/>
    </location>
</feature>
<keyword evidence="1" id="KW-0472">Membrane</keyword>
<proteinExistence type="predicted"/>
<reference evidence="5 7" key="1">
    <citation type="submission" date="2014-12" db="EMBL/GenBank/DDBJ databases">
        <title>Draft genome sequences of 29 type strains of Enterococci.</title>
        <authorList>
            <person name="Zhong Z."/>
            <person name="Sun Z."/>
            <person name="Liu W."/>
            <person name="Zhang W."/>
            <person name="Zhang H."/>
        </authorList>
    </citation>
    <scope>NUCLEOTIDE SEQUENCE [LARGE SCALE GENOMIC DNA]</scope>
    <source>
        <strain evidence="5 7">DSM 22801</strain>
    </source>
</reference>